<evidence type="ECO:0000256" key="7">
    <source>
        <dbReference type="ARBA" id="ARBA00022967"/>
    </source>
</evidence>
<evidence type="ECO:0000313" key="11">
    <source>
        <dbReference type="EMBL" id="SPC72192.1"/>
    </source>
</evidence>
<protein>
    <recommendedName>
        <fullName evidence="12">P-type phospholipid transporter</fullName>
    </recommendedName>
</protein>
<dbReference type="InterPro" id="IPR036412">
    <property type="entry name" value="HAD-like_sf"/>
</dbReference>
<evidence type="ECO:0000256" key="6">
    <source>
        <dbReference type="ARBA" id="ARBA00022840"/>
    </source>
</evidence>
<comment type="subcellular location">
    <subcellularLocation>
        <location evidence="2">Endomembrane system</location>
    </subcellularLocation>
    <subcellularLocation>
        <location evidence="1">Membrane</location>
        <topology evidence="1">Multi-pass membrane protein</topology>
    </subcellularLocation>
</comment>
<dbReference type="InterPro" id="IPR023299">
    <property type="entry name" value="ATPase_P-typ_cyto_dom_N"/>
</dbReference>
<evidence type="ECO:0000256" key="3">
    <source>
        <dbReference type="ARBA" id="ARBA00022448"/>
    </source>
</evidence>
<dbReference type="PANTHER" id="PTHR24092">
    <property type="entry name" value="PROBABLE PHOSPHOLIPID-TRANSPORTING ATPASE"/>
    <property type="match status" value="1"/>
</dbReference>
<dbReference type="GO" id="GO:0005802">
    <property type="term" value="C:trans-Golgi network"/>
    <property type="evidence" value="ECO:0007669"/>
    <property type="project" value="TreeGrafter"/>
</dbReference>
<keyword evidence="4 10" id="KW-0812">Transmembrane</keyword>
<dbReference type="PANTHER" id="PTHR24092:SF180">
    <property type="entry name" value="PHOSPHOLIPID-TRANSPORTING ATPASE DNF1-RELATED"/>
    <property type="match status" value="1"/>
</dbReference>
<keyword evidence="8 10" id="KW-1133">Transmembrane helix</keyword>
<evidence type="ECO:0000256" key="4">
    <source>
        <dbReference type="ARBA" id="ARBA00022692"/>
    </source>
</evidence>
<dbReference type="EMBL" id="OIVN01000001">
    <property type="protein sequence ID" value="SPC72192.1"/>
    <property type="molecule type" value="Genomic_DNA"/>
</dbReference>
<name>A0A2N9EBM5_FAGSY</name>
<keyword evidence="9 10" id="KW-0472">Membrane</keyword>
<keyword evidence="6" id="KW-0067">ATP-binding</keyword>
<organism evidence="11">
    <name type="scientific">Fagus sylvatica</name>
    <name type="common">Beechnut</name>
    <dbReference type="NCBI Taxonomy" id="28930"/>
    <lineage>
        <taxon>Eukaryota</taxon>
        <taxon>Viridiplantae</taxon>
        <taxon>Streptophyta</taxon>
        <taxon>Embryophyta</taxon>
        <taxon>Tracheophyta</taxon>
        <taxon>Spermatophyta</taxon>
        <taxon>Magnoliopsida</taxon>
        <taxon>eudicotyledons</taxon>
        <taxon>Gunneridae</taxon>
        <taxon>Pentapetalae</taxon>
        <taxon>rosids</taxon>
        <taxon>fabids</taxon>
        <taxon>Fagales</taxon>
        <taxon>Fagaceae</taxon>
        <taxon>Fagus</taxon>
    </lineage>
</organism>
<dbReference type="InterPro" id="IPR023298">
    <property type="entry name" value="ATPase_P-typ_TM_dom_sf"/>
</dbReference>
<dbReference type="InterPro" id="IPR018303">
    <property type="entry name" value="ATPase_P-typ_P_site"/>
</dbReference>
<evidence type="ECO:0000256" key="2">
    <source>
        <dbReference type="ARBA" id="ARBA00004308"/>
    </source>
</evidence>
<dbReference type="GO" id="GO:0048194">
    <property type="term" value="P:Golgi vesicle budding"/>
    <property type="evidence" value="ECO:0007669"/>
    <property type="project" value="TreeGrafter"/>
</dbReference>
<gene>
    <name evidence="11" type="ORF">FSB_LOCUS74</name>
</gene>
<keyword evidence="3" id="KW-0813">Transport</keyword>
<dbReference type="FunFam" id="3.40.50.1000:FF:000001">
    <property type="entry name" value="Phospholipid-transporting ATPase IC"/>
    <property type="match status" value="1"/>
</dbReference>
<evidence type="ECO:0000256" key="8">
    <source>
        <dbReference type="ARBA" id="ARBA00022989"/>
    </source>
</evidence>
<dbReference type="PROSITE" id="PS00154">
    <property type="entry name" value="ATPASE_E1_E2"/>
    <property type="match status" value="1"/>
</dbReference>
<evidence type="ECO:0000256" key="10">
    <source>
        <dbReference type="SAM" id="Phobius"/>
    </source>
</evidence>
<dbReference type="GO" id="GO:0005524">
    <property type="term" value="F:ATP binding"/>
    <property type="evidence" value="ECO:0007669"/>
    <property type="project" value="UniProtKB-KW"/>
</dbReference>
<dbReference type="Gene3D" id="3.40.50.1000">
    <property type="entry name" value="HAD superfamily/HAD-like"/>
    <property type="match status" value="1"/>
</dbReference>
<evidence type="ECO:0000256" key="1">
    <source>
        <dbReference type="ARBA" id="ARBA00004141"/>
    </source>
</evidence>
<feature type="transmembrane region" description="Helical" evidence="10">
    <location>
        <begin position="67"/>
        <end position="91"/>
    </location>
</feature>
<dbReference type="GO" id="GO:0005886">
    <property type="term" value="C:plasma membrane"/>
    <property type="evidence" value="ECO:0007669"/>
    <property type="project" value="TreeGrafter"/>
</dbReference>
<accession>A0A2N9EBM5</accession>
<dbReference type="Gene3D" id="1.20.1110.10">
    <property type="entry name" value="Calcium-transporting ATPase, transmembrane domain"/>
    <property type="match status" value="1"/>
</dbReference>
<dbReference type="GO" id="GO:0045332">
    <property type="term" value="P:phospholipid translocation"/>
    <property type="evidence" value="ECO:0007669"/>
    <property type="project" value="TreeGrafter"/>
</dbReference>
<dbReference type="AlphaFoldDB" id="A0A2N9EBM5"/>
<keyword evidence="5" id="KW-0547">Nucleotide-binding</keyword>
<feature type="transmembrane region" description="Helical" evidence="10">
    <location>
        <begin position="21"/>
        <end position="44"/>
    </location>
</feature>
<dbReference type="GO" id="GO:0000139">
    <property type="term" value="C:Golgi membrane"/>
    <property type="evidence" value="ECO:0007669"/>
    <property type="project" value="GOC"/>
</dbReference>
<evidence type="ECO:0000256" key="9">
    <source>
        <dbReference type="ARBA" id="ARBA00023136"/>
    </source>
</evidence>
<keyword evidence="7" id="KW-1278">Translocase</keyword>
<proteinExistence type="predicted"/>
<dbReference type="InterPro" id="IPR023214">
    <property type="entry name" value="HAD_sf"/>
</dbReference>
<reference evidence="11" key="1">
    <citation type="submission" date="2018-02" db="EMBL/GenBank/DDBJ databases">
        <authorList>
            <person name="Cohen D.B."/>
            <person name="Kent A.D."/>
        </authorList>
    </citation>
    <scope>NUCLEOTIDE SEQUENCE</scope>
</reference>
<sequence length="222" mass="25063">MMNANDVPSKRSTLERKLDKLILTLFGVLFTMCLIGAIGSGVFIDRKYYYLALGKSVDNQFDPDNRFVVAILTMFTLITLYSTIIPISLYVSIEMVKFIQCAQFINKDLHMYHSETNTPALARTSNLNEELGQVEYIFSDKTGTLTRNLMEFFKCSIGGEVYGTGVTEIEKGIAQRNGLRVEVRNAADAVHEKGFNFDDARLMRGAWRNEPNPDTCKVDCLI</sequence>
<evidence type="ECO:0000256" key="5">
    <source>
        <dbReference type="ARBA" id="ARBA00022741"/>
    </source>
</evidence>
<evidence type="ECO:0008006" key="12">
    <source>
        <dbReference type="Google" id="ProtNLM"/>
    </source>
</evidence>
<dbReference type="GO" id="GO:0140326">
    <property type="term" value="F:ATPase-coupled intramembrane lipid transporter activity"/>
    <property type="evidence" value="ECO:0007669"/>
    <property type="project" value="TreeGrafter"/>
</dbReference>
<dbReference type="SUPFAM" id="SSF56784">
    <property type="entry name" value="HAD-like"/>
    <property type="match status" value="1"/>
</dbReference>
<dbReference type="SUPFAM" id="SSF81665">
    <property type="entry name" value="Calcium ATPase, transmembrane domain M"/>
    <property type="match status" value="1"/>
</dbReference>
<dbReference type="Gene3D" id="3.40.1110.10">
    <property type="entry name" value="Calcium-transporting ATPase, cytoplasmic domain N"/>
    <property type="match status" value="1"/>
</dbReference>